<dbReference type="Gene3D" id="3.30.420.40">
    <property type="match status" value="5"/>
</dbReference>
<proteinExistence type="inferred from homology"/>
<evidence type="ECO:0008006" key="13">
    <source>
        <dbReference type="Google" id="ProtNLM"/>
    </source>
</evidence>
<dbReference type="EMBL" id="PNBA02000006">
    <property type="protein sequence ID" value="KAG6419745.1"/>
    <property type="molecule type" value="Genomic_DNA"/>
</dbReference>
<dbReference type="GO" id="GO:0005524">
    <property type="term" value="F:ATP binding"/>
    <property type="evidence" value="ECO:0007669"/>
    <property type="project" value="UniProtKB-KW"/>
</dbReference>
<dbReference type="InterPro" id="IPR043129">
    <property type="entry name" value="ATPase_NBD"/>
</dbReference>
<evidence type="ECO:0000256" key="4">
    <source>
        <dbReference type="ARBA" id="ARBA00022741"/>
    </source>
</evidence>
<dbReference type="AlphaFoldDB" id="A0A8X8XSJ9"/>
<keyword evidence="3" id="KW-0963">Cytoplasm</keyword>
<dbReference type="PRINTS" id="PR00190">
    <property type="entry name" value="ACTIN"/>
</dbReference>
<dbReference type="SMART" id="SM00268">
    <property type="entry name" value="ACTIN"/>
    <property type="match status" value="1"/>
</dbReference>
<dbReference type="Pfam" id="PF00022">
    <property type="entry name" value="Actin"/>
    <property type="match status" value="3"/>
</dbReference>
<evidence type="ECO:0000256" key="9">
    <source>
        <dbReference type="RuleBase" id="RU000487"/>
    </source>
</evidence>
<protein>
    <recommendedName>
        <fullName evidence="13">Actin, other eukaryote</fullName>
    </recommendedName>
</protein>
<comment type="caution">
    <text evidence="11">The sequence shown here is derived from an EMBL/GenBank/DDBJ whole genome shotgun (WGS) entry which is preliminary data.</text>
</comment>
<dbReference type="FunFam" id="3.30.420.40:FF:000148">
    <property type="entry name" value="Actin, alpha skeletal muscle"/>
    <property type="match status" value="1"/>
</dbReference>
<dbReference type="InterPro" id="IPR004001">
    <property type="entry name" value="Actin_CS"/>
</dbReference>
<keyword evidence="5" id="KW-0378">Hydrolase</keyword>
<comment type="subcellular location">
    <subcellularLocation>
        <location evidence="1">Cytoplasm</location>
        <location evidence="1">Cytoskeleton</location>
    </subcellularLocation>
</comment>
<evidence type="ECO:0000256" key="10">
    <source>
        <dbReference type="SAM" id="MobiDB-lite"/>
    </source>
</evidence>
<evidence type="ECO:0000256" key="3">
    <source>
        <dbReference type="ARBA" id="ARBA00022490"/>
    </source>
</evidence>
<comment type="catalytic activity">
    <reaction evidence="8">
        <text>ATP + H2O = ADP + phosphate + H(+)</text>
        <dbReference type="Rhea" id="RHEA:13065"/>
        <dbReference type="ChEBI" id="CHEBI:15377"/>
        <dbReference type="ChEBI" id="CHEBI:15378"/>
        <dbReference type="ChEBI" id="CHEBI:30616"/>
        <dbReference type="ChEBI" id="CHEBI:43474"/>
        <dbReference type="ChEBI" id="CHEBI:456216"/>
    </reaction>
</comment>
<evidence type="ECO:0000256" key="6">
    <source>
        <dbReference type="ARBA" id="ARBA00022840"/>
    </source>
</evidence>
<dbReference type="FunFam" id="3.30.420.40:FF:000218">
    <property type="entry name" value="actin, alpha sarcomeric/skeletal-like"/>
    <property type="match status" value="1"/>
</dbReference>
<evidence type="ECO:0000256" key="5">
    <source>
        <dbReference type="ARBA" id="ARBA00022801"/>
    </source>
</evidence>
<dbReference type="Gene3D" id="3.90.640.10">
    <property type="entry name" value="Actin, Chain A, domain 4"/>
    <property type="match status" value="1"/>
</dbReference>
<dbReference type="Proteomes" id="UP000298416">
    <property type="component" value="Unassembled WGS sequence"/>
</dbReference>
<keyword evidence="4" id="KW-0547">Nucleotide-binding</keyword>
<keyword evidence="12" id="KW-1185">Reference proteome</keyword>
<evidence type="ECO:0000256" key="1">
    <source>
        <dbReference type="ARBA" id="ARBA00004245"/>
    </source>
</evidence>
<evidence type="ECO:0000313" key="11">
    <source>
        <dbReference type="EMBL" id="KAG6419745.1"/>
    </source>
</evidence>
<evidence type="ECO:0000256" key="8">
    <source>
        <dbReference type="ARBA" id="ARBA00049360"/>
    </source>
</evidence>
<evidence type="ECO:0000256" key="7">
    <source>
        <dbReference type="ARBA" id="ARBA00023212"/>
    </source>
</evidence>
<sequence length="547" mass="60639">MGLGCSTRSKNETITKGNNAGFAGDDSPRAVFPSIVGRPGEDVFFVFVGDEAQSRRGLLNSCNVKFSFLEADRSKSRWGKERLFKPLLLTTAGFGGEEAPKAVFPSIVGREGNDVYVGDEAESRRDVVTLNHPIERGIVRDWDDMEKIWHHTFYNELRVAPEEHHVMLTEAPLHNMANREKMTQIMFDTFNVPALYVANQAVLALYATGRTTGMVVECGEGVSHAVPIYDDYALPQAILRLNLGGRDLDAYLMTSHTSTAPEIVRDVKEKLAFVALDFDKETETNNSSKSYELPDGEVMTVGAERFGCPEALFQPSLIGKEDVVGIHEMTYDSIMKCDIDMRKDLYGHIILSGGSTMFPGFADRMSKEMKALAPTSMEIKVVAPPERMYSVWKGGSILASSSRPQAGFAGEDAPRAVFPRTEAPRRTGKIDHGLVSNWEDMEELAYVALDFEEETEAPVEKSYELPDGQDLYGNIVLSGGSTMFPGLADRMNKEITALAPSSMKIKYSAWIGGSILISSRQITRSRVLRLFTQSAPKLLIKYVFQYQ</sequence>
<feature type="region of interest" description="Disordered" evidence="10">
    <location>
        <begin position="1"/>
        <end position="21"/>
    </location>
</feature>
<feature type="compositionally biased region" description="Polar residues" evidence="10">
    <location>
        <begin position="1"/>
        <end position="18"/>
    </location>
</feature>
<organism evidence="11">
    <name type="scientific">Salvia splendens</name>
    <name type="common">Scarlet sage</name>
    <dbReference type="NCBI Taxonomy" id="180675"/>
    <lineage>
        <taxon>Eukaryota</taxon>
        <taxon>Viridiplantae</taxon>
        <taxon>Streptophyta</taxon>
        <taxon>Embryophyta</taxon>
        <taxon>Tracheophyta</taxon>
        <taxon>Spermatophyta</taxon>
        <taxon>Magnoliopsida</taxon>
        <taxon>eudicotyledons</taxon>
        <taxon>Gunneridae</taxon>
        <taxon>Pentapetalae</taxon>
        <taxon>asterids</taxon>
        <taxon>lamiids</taxon>
        <taxon>Lamiales</taxon>
        <taxon>Lamiaceae</taxon>
        <taxon>Nepetoideae</taxon>
        <taxon>Mentheae</taxon>
        <taxon>Salviinae</taxon>
        <taxon>Salvia</taxon>
        <taxon>Salvia subgen. Calosphace</taxon>
        <taxon>core Calosphace</taxon>
    </lineage>
</organism>
<dbReference type="PANTHER" id="PTHR11937">
    <property type="entry name" value="ACTIN"/>
    <property type="match status" value="1"/>
</dbReference>
<evidence type="ECO:0000256" key="2">
    <source>
        <dbReference type="ARBA" id="ARBA00006752"/>
    </source>
</evidence>
<accession>A0A8X8XSJ9</accession>
<dbReference type="SUPFAM" id="SSF53067">
    <property type="entry name" value="Actin-like ATPase domain"/>
    <property type="match status" value="4"/>
</dbReference>
<reference evidence="11" key="1">
    <citation type="submission" date="2018-01" db="EMBL/GenBank/DDBJ databases">
        <authorList>
            <person name="Mao J.F."/>
        </authorList>
    </citation>
    <scope>NUCLEOTIDE SEQUENCE</scope>
    <source>
        <strain evidence="11">Huo1</strain>
        <tissue evidence="11">Leaf</tissue>
    </source>
</reference>
<keyword evidence="6" id="KW-0067">ATP-binding</keyword>
<comment type="similarity">
    <text evidence="2 9">Belongs to the actin family.</text>
</comment>
<dbReference type="InterPro" id="IPR004000">
    <property type="entry name" value="Actin"/>
</dbReference>
<evidence type="ECO:0000313" key="12">
    <source>
        <dbReference type="Proteomes" id="UP000298416"/>
    </source>
</evidence>
<dbReference type="GO" id="GO:0016787">
    <property type="term" value="F:hydrolase activity"/>
    <property type="evidence" value="ECO:0007669"/>
    <property type="project" value="UniProtKB-KW"/>
</dbReference>
<keyword evidence="7" id="KW-0206">Cytoskeleton</keyword>
<name>A0A8X8XSJ9_SALSN</name>
<dbReference type="PROSITE" id="PS00406">
    <property type="entry name" value="ACTINS_1"/>
    <property type="match status" value="1"/>
</dbReference>
<gene>
    <name evidence="11" type="ORF">SASPL_116257</name>
</gene>
<dbReference type="GO" id="GO:0005856">
    <property type="term" value="C:cytoskeleton"/>
    <property type="evidence" value="ECO:0007669"/>
    <property type="project" value="UniProtKB-SubCell"/>
</dbReference>
<reference evidence="11" key="2">
    <citation type="submission" date="2020-08" db="EMBL/GenBank/DDBJ databases">
        <title>Plant Genome Project.</title>
        <authorList>
            <person name="Zhang R.-G."/>
        </authorList>
    </citation>
    <scope>NUCLEOTIDE SEQUENCE</scope>
    <source>
        <strain evidence="11">Huo1</strain>
        <tissue evidence="11">Leaf</tissue>
    </source>
</reference>